<sequence>MEQSIKSSPLLRDCLVFGAGQPCTGALIIPYEHAWEAHSSLSDADRQAALKMQIEPLLREVNAQCPSHSRLVPEMIHFLNPTARFPVADKGSVKRAPANSLFAREIAQLYRDFDLGTSTPEKDKALIESRPQLQTLLQSILEHFIDLTLDGKQDTDLTSLGVDS</sequence>
<keyword evidence="2" id="KW-1185">Reference proteome</keyword>
<name>A0A0F7S3S9_9BASI</name>
<evidence type="ECO:0000313" key="2">
    <source>
        <dbReference type="Proteomes" id="UP000242770"/>
    </source>
</evidence>
<evidence type="ECO:0000313" key="1">
    <source>
        <dbReference type="EMBL" id="CDS01929.1"/>
    </source>
</evidence>
<dbReference type="EMBL" id="CCFA01004789">
    <property type="protein sequence ID" value="CDS01929.1"/>
    <property type="molecule type" value="Genomic_DNA"/>
</dbReference>
<feature type="non-terminal residue" evidence="1">
    <location>
        <position position="164"/>
    </location>
</feature>
<dbReference type="STRING" id="49012.A0A0F7S3S9"/>
<dbReference type="AlphaFoldDB" id="A0A0F7S3S9"/>
<protein>
    <recommendedName>
        <fullName evidence="3">Carrier domain-containing protein</fullName>
    </recommendedName>
</protein>
<dbReference type="Pfam" id="PF23562">
    <property type="entry name" value="AMP-binding_C_3"/>
    <property type="match status" value="1"/>
</dbReference>
<gene>
    <name evidence="1" type="primary">SSCI78520.1</name>
</gene>
<proteinExistence type="predicted"/>
<evidence type="ECO:0008006" key="3">
    <source>
        <dbReference type="Google" id="ProtNLM"/>
    </source>
</evidence>
<accession>A0A0F7S3S9</accession>
<organism evidence="1 2">
    <name type="scientific">Sporisorium scitamineum</name>
    <dbReference type="NCBI Taxonomy" id="49012"/>
    <lineage>
        <taxon>Eukaryota</taxon>
        <taxon>Fungi</taxon>
        <taxon>Dikarya</taxon>
        <taxon>Basidiomycota</taxon>
        <taxon>Ustilaginomycotina</taxon>
        <taxon>Ustilaginomycetes</taxon>
        <taxon>Ustilaginales</taxon>
        <taxon>Ustilaginaceae</taxon>
        <taxon>Sporisorium</taxon>
    </lineage>
</organism>
<dbReference type="Proteomes" id="UP000242770">
    <property type="component" value="Unassembled WGS sequence"/>
</dbReference>
<reference evidence="2" key="1">
    <citation type="submission" date="2014-06" db="EMBL/GenBank/DDBJ databases">
        <authorList>
            <person name="Berkman P.J."/>
        </authorList>
    </citation>
    <scope>NUCLEOTIDE SEQUENCE [LARGE SCALE GENOMIC DNA]</scope>
</reference>